<dbReference type="Proteomes" id="UP000235584">
    <property type="component" value="Chromosome"/>
</dbReference>
<gene>
    <name evidence="1" type="ORF">C0V70_01090</name>
</gene>
<proteinExistence type="predicted"/>
<dbReference type="EMBL" id="CP025704">
    <property type="protein sequence ID" value="AUN96725.1"/>
    <property type="molecule type" value="Genomic_DNA"/>
</dbReference>
<protein>
    <submittedName>
        <fullName evidence="1">Uncharacterized protein</fullName>
    </submittedName>
</protein>
<dbReference type="OrthoDB" id="5288176at2"/>
<dbReference type="RefSeq" id="WP_102242020.1">
    <property type="nucleotide sequence ID" value="NZ_CP025704.1"/>
</dbReference>
<organism evidence="1 2">
    <name type="scientific">Bacteriovorax stolpii</name>
    <name type="common">Bdellovibrio stolpii</name>
    <dbReference type="NCBI Taxonomy" id="960"/>
    <lineage>
        <taxon>Bacteria</taxon>
        <taxon>Pseudomonadati</taxon>
        <taxon>Bdellovibrionota</taxon>
        <taxon>Bacteriovoracia</taxon>
        <taxon>Bacteriovoracales</taxon>
        <taxon>Bacteriovoracaceae</taxon>
        <taxon>Bacteriovorax</taxon>
    </lineage>
</organism>
<sequence>MNELVLTHNDYQEFRKWLNLNLDGLTWQGRFKKEFEAFWDVFFEENLSVKSLIVRFDYAYSQVKIGSLSSWFLWLRDKFLSYIFLFKNKTVGEIAHESELSPSLVATILRNYLLDEYPHLDQYFSEVFQVGNVLSPNLQTSFEKIKKDINIDRPESGSREDEIMPSMEVTLFDEWGIFQKRMKADFGTKGFDLSKIKERSSFLKQVRVVQDISILLLLFTLTIYGVRQGNIWYEKHLANRVSIYEPQFTWLNKSGVFKGLEKKPVKEFKLDFDGIKDISKSDDINEFFDPEKYEEESEVTLTSFENIPRDLNKADKEASQYEGDAENPNGYRETTGGTTKIYRLMMTSTNTYATRDQLNELVKKYEGSPVGDSKPGNDVPGGVYYNIYIPRNSFKDFMSEAMKVNQSKLFESNTSNVKNVPGKTRVFIMVKSI</sequence>
<dbReference type="KEGG" id="bsto:C0V70_01090"/>
<evidence type="ECO:0000313" key="2">
    <source>
        <dbReference type="Proteomes" id="UP000235584"/>
    </source>
</evidence>
<dbReference type="AlphaFoldDB" id="A0A2K9NNS2"/>
<keyword evidence="2" id="KW-1185">Reference proteome</keyword>
<accession>A0A2K9NNS2</accession>
<evidence type="ECO:0000313" key="1">
    <source>
        <dbReference type="EMBL" id="AUN96725.1"/>
    </source>
</evidence>
<reference evidence="1 2" key="1">
    <citation type="submission" date="2018-01" db="EMBL/GenBank/DDBJ databases">
        <title>Complete genome sequence of Bacteriovorax stolpii DSM12778.</title>
        <authorList>
            <person name="Tang B."/>
            <person name="Chang J."/>
        </authorList>
    </citation>
    <scope>NUCLEOTIDE SEQUENCE [LARGE SCALE GENOMIC DNA]</scope>
    <source>
        <strain evidence="1 2">DSM 12778</strain>
    </source>
</reference>
<name>A0A2K9NNS2_BACTC</name>